<accession>A0A4P2VJX8</accession>
<keyword evidence="3" id="KW-0547">Nucleotide-binding</keyword>
<dbReference type="PROSITE" id="PS50011">
    <property type="entry name" value="PROTEIN_KINASE_DOM"/>
    <property type="match status" value="1"/>
</dbReference>
<feature type="domain" description="Protein kinase" evidence="5">
    <location>
        <begin position="116"/>
        <end position="433"/>
    </location>
</feature>
<evidence type="ECO:0000259" key="5">
    <source>
        <dbReference type="PROSITE" id="PS50011"/>
    </source>
</evidence>
<dbReference type="EMBL" id="AP019368">
    <property type="protein sequence ID" value="BBH53506.1"/>
    <property type="molecule type" value="Genomic_DNA"/>
</dbReference>
<dbReference type="CDD" id="cd13970">
    <property type="entry name" value="ABC1_ADCK3"/>
    <property type="match status" value="1"/>
</dbReference>
<comment type="similarity">
    <text evidence="1">Belongs to the protein kinase superfamily. ADCK protein kinase family.</text>
</comment>
<evidence type="ECO:0000256" key="2">
    <source>
        <dbReference type="ARBA" id="ARBA00022679"/>
    </source>
</evidence>
<evidence type="ECO:0000256" key="1">
    <source>
        <dbReference type="ARBA" id="ARBA00009670"/>
    </source>
</evidence>
<evidence type="ECO:0000256" key="4">
    <source>
        <dbReference type="ARBA" id="ARBA00022840"/>
    </source>
</evidence>
<dbReference type="GO" id="GO:0006744">
    <property type="term" value="P:ubiquinone biosynthetic process"/>
    <property type="evidence" value="ECO:0007669"/>
    <property type="project" value="TreeGrafter"/>
</dbReference>
<dbReference type="InterPro" id="IPR000719">
    <property type="entry name" value="Prot_kinase_dom"/>
</dbReference>
<evidence type="ECO:0000313" key="6">
    <source>
        <dbReference type="EMBL" id="BBH53506.1"/>
    </source>
</evidence>
<dbReference type="InterPro" id="IPR051409">
    <property type="entry name" value="Atypical_kinase_ADCK"/>
</dbReference>
<sequence>MREKNSSKSRALSLIRTIGSTALKAGNEAIQKKLSKLSEGDSPISEAALRLVKGLDDLKGAAMKVGQILSMVDEKMLPPGWKEALSKLQANATAKDWSFIKPILLHAFSNLDDFEYIEEQAMHAASIGQVHKARLKDGTFIALKVQYPNLEKSVKSDLQNMKRLISLANIMPNMANYDHTFEAVEKLFLEELDFLREKNFYELYKENFNNNSNIIVPKTISHLCRKNILATEWIQGENLQQWMTRNQSEMHTDPELIKKRDKIGFLLLDLVFKEIINFKHIQSDPNPGNFLITEDCKLVLLDFGATQKLSSDLIQNYTNLCRASLADEKENIINIAVKMGFLYTDDSIDIKESFIRIMQLAMEPFIHESYSWKNCDMLKRINSESFHLMRLTKFRAPASEIIFMNRRLGGNLIMMEKLGATVFARELFVKILQ</sequence>
<keyword evidence="4" id="KW-0067">ATP-binding</keyword>
<evidence type="ECO:0000256" key="3">
    <source>
        <dbReference type="ARBA" id="ARBA00022741"/>
    </source>
</evidence>
<dbReference type="InterPro" id="IPR034646">
    <property type="entry name" value="ADCK3_dom"/>
</dbReference>
<dbReference type="KEGG" id="sbf:JCM31447_19500"/>
<dbReference type="SUPFAM" id="SSF56112">
    <property type="entry name" value="Protein kinase-like (PK-like)"/>
    <property type="match status" value="1"/>
</dbReference>
<name>A0A4P2VJX8_FLUSA</name>
<dbReference type="InterPro" id="IPR011009">
    <property type="entry name" value="Kinase-like_dom_sf"/>
</dbReference>
<dbReference type="OrthoDB" id="9795390at2"/>
<dbReference type="RefSeq" id="WP_130609471.1">
    <property type="nucleotide sequence ID" value="NZ_AP019368.1"/>
</dbReference>
<dbReference type="PANTHER" id="PTHR43851:SF3">
    <property type="entry name" value="COENZYME Q8"/>
    <property type="match status" value="1"/>
</dbReference>
<dbReference type="Pfam" id="PF03109">
    <property type="entry name" value="ABC1"/>
    <property type="match status" value="1"/>
</dbReference>
<keyword evidence="7" id="KW-1185">Reference proteome</keyword>
<proteinExistence type="inferred from homology"/>
<organism evidence="6 7">
    <name type="scientific">Fluviispira sanaruensis</name>
    <dbReference type="NCBI Taxonomy" id="2493639"/>
    <lineage>
        <taxon>Bacteria</taxon>
        <taxon>Pseudomonadati</taxon>
        <taxon>Bdellovibrionota</taxon>
        <taxon>Oligoflexia</taxon>
        <taxon>Silvanigrellales</taxon>
        <taxon>Silvanigrellaceae</taxon>
        <taxon>Fluviispira</taxon>
    </lineage>
</organism>
<protein>
    <submittedName>
        <fullName evidence="6">ABC transporter</fullName>
    </submittedName>
</protein>
<dbReference type="Proteomes" id="UP000291236">
    <property type="component" value="Chromosome"/>
</dbReference>
<keyword evidence="2" id="KW-0808">Transferase</keyword>
<dbReference type="GO" id="GO:0005524">
    <property type="term" value="F:ATP binding"/>
    <property type="evidence" value="ECO:0007669"/>
    <property type="project" value="UniProtKB-KW"/>
</dbReference>
<dbReference type="AlphaFoldDB" id="A0A4P2VJX8"/>
<gene>
    <name evidence="6" type="ORF">JCM31447_19500</name>
</gene>
<reference evidence="6 7" key="1">
    <citation type="submission" date="2018-12" db="EMBL/GenBank/DDBJ databases">
        <title>Rubrispira sanarue gen. nov., sp., nov., a member of the order Silvanigrellales, isolated from a brackish lake in Hamamatsu Japan.</title>
        <authorList>
            <person name="Maejima Y."/>
            <person name="Iino T."/>
            <person name="Muraguchi Y."/>
            <person name="Fukuda K."/>
            <person name="Nojiri H."/>
            <person name="Ohkuma M."/>
            <person name="Moriuchi R."/>
            <person name="Dohra H."/>
            <person name="Kimbara K."/>
            <person name="Shintani M."/>
        </authorList>
    </citation>
    <scope>NUCLEOTIDE SEQUENCE [LARGE SCALE GENOMIC DNA]</scope>
    <source>
        <strain evidence="6 7">RF1110005</strain>
    </source>
</reference>
<dbReference type="GO" id="GO:0004672">
    <property type="term" value="F:protein kinase activity"/>
    <property type="evidence" value="ECO:0007669"/>
    <property type="project" value="InterPro"/>
</dbReference>
<dbReference type="PANTHER" id="PTHR43851">
    <property type="match status" value="1"/>
</dbReference>
<evidence type="ECO:0000313" key="7">
    <source>
        <dbReference type="Proteomes" id="UP000291236"/>
    </source>
</evidence>
<dbReference type="InterPro" id="IPR004147">
    <property type="entry name" value="ABC1_dom"/>
</dbReference>